<evidence type="ECO:0000313" key="3">
    <source>
        <dbReference type="EMBL" id="KAJ0187448.1"/>
    </source>
</evidence>
<comment type="caution">
    <text evidence="3">The sequence shown here is derived from an EMBL/GenBank/DDBJ whole genome shotgun (WGS) entry which is preliminary data.</text>
</comment>
<feature type="region of interest" description="Disordered" evidence="1">
    <location>
        <begin position="160"/>
        <end position="203"/>
    </location>
</feature>
<organism evidence="3 4">
    <name type="scientific">Lactuca sativa</name>
    <name type="common">Garden lettuce</name>
    <dbReference type="NCBI Taxonomy" id="4236"/>
    <lineage>
        <taxon>Eukaryota</taxon>
        <taxon>Viridiplantae</taxon>
        <taxon>Streptophyta</taxon>
        <taxon>Embryophyta</taxon>
        <taxon>Tracheophyta</taxon>
        <taxon>Spermatophyta</taxon>
        <taxon>Magnoliopsida</taxon>
        <taxon>eudicotyledons</taxon>
        <taxon>Gunneridae</taxon>
        <taxon>Pentapetalae</taxon>
        <taxon>asterids</taxon>
        <taxon>campanulids</taxon>
        <taxon>Asterales</taxon>
        <taxon>Asteraceae</taxon>
        <taxon>Cichorioideae</taxon>
        <taxon>Cichorieae</taxon>
        <taxon>Lactucinae</taxon>
        <taxon>Lactuca</taxon>
    </lineage>
</organism>
<evidence type="ECO:0000259" key="2">
    <source>
        <dbReference type="Pfam" id="PF10551"/>
    </source>
</evidence>
<name>A0A9R1UIC7_LACSA</name>
<evidence type="ECO:0000256" key="1">
    <source>
        <dbReference type="SAM" id="MobiDB-lite"/>
    </source>
</evidence>
<reference evidence="3 4" key="1">
    <citation type="journal article" date="2017" name="Nat. Commun.">
        <title>Genome assembly with in vitro proximity ligation data and whole-genome triplication in lettuce.</title>
        <authorList>
            <person name="Reyes-Chin-Wo S."/>
            <person name="Wang Z."/>
            <person name="Yang X."/>
            <person name="Kozik A."/>
            <person name="Arikit S."/>
            <person name="Song C."/>
            <person name="Xia L."/>
            <person name="Froenicke L."/>
            <person name="Lavelle D.O."/>
            <person name="Truco M.J."/>
            <person name="Xia R."/>
            <person name="Zhu S."/>
            <person name="Xu C."/>
            <person name="Xu H."/>
            <person name="Xu X."/>
            <person name="Cox K."/>
            <person name="Korf I."/>
            <person name="Meyers B.C."/>
            <person name="Michelmore R.W."/>
        </authorList>
    </citation>
    <scope>NUCLEOTIDE SEQUENCE [LARGE SCALE GENOMIC DNA]</scope>
    <source>
        <strain evidence="4">cv. Salinas</strain>
        <tissue evidence="3">Seedlings</tissue>
    </source>
</reference>
<dbReference type="PANTHER" id="PTHR31973">
    <property type="entry name" value="POLYPROTEIN, PUTATIVE-RELATED"/>
    <property type="match status" value="1"/>
</dbReference>
<dbReference type="EMBL" id="NBSK02000009">
    <property type="protein sequence ID" value="KAJ0187448.1"/>
    <property type="molecule type" value="Genomic_DNA"/>
</dbReference>
<feature type="region of interest" description="Disordered" evidence="1">
    <location>
        <begin position="778"/>
        <end position="845"/>
    </location>
</feature>
<feature type="compositionally biased region" description="Polar residues" evidence="1">
    <location>
        <begin position="825"/>
        <end position="834"/>
    </location>
</feature>
<protein>
    <recommendedName>
        <fullName evidence="2">MULE transposase domain-containing protein</fullName>
    </recommendedName>
</protein>
<keyword evidence="4" id="KW-1185">Reference proteome</keyword>
<gene>
    <name evidence="3" type="ORF">LSAT_V11C900466790</name>
</gene>
<feature type="compositionally biased region" description="Acidic residues" evidence="1">
    <location>
        <begin position="162"/>
        <end position="189"/>
    </location>
</feature>
<dbReference type="PANTHER" id="PTHR31973:SF190">
    <property type="entry name" value="MULE TRANSPOSASE DOMAIN-CONTAINING PROTEIN"/>
    <property type="match status" value="1"/>
</dbReference>
<dbReference type="AlphaFoldDB" id="A0A9R1UIC7"/>
<evidence type="ECO:0000313" key="4">
    <source>
        <dbReference type="Proteomes" id="UP000235145"/>
    </source>
</evidence>
<proteinExistence type="predicted"/>
<feature type="domain" description="MULE transposase" evidence="2">
    <location>
        <begin position="488"/>
        <end position="583"/>
    </location>
</feature>
<accession>A0A9R1UIC7</accession>
<dbReference type="Pfam" id="PF10551">
    <property type="entry name" value="MULE"/>
    <property type="match status" value="1"/>
</dbReference>
<dbReference type="Proteomes" id="UP000235145">
    <property type="component" value="Unassembled WGS sequence"/>
</dbReference>
<dbReference type="InterPro" id="IPR018289">
    <property type="entry name" value="MULE_transposase_dom"/>
</dbReference>
<sequence>MSPNAKGKVVIEELPESDDQGIKYEAEVHNMNHVNDEPIGEYMSLILFGSKSDVFSPEYRRGRVGNSKREEGSCSKRLNLEDIDDLKEKENTNEGVKEVHEAATVVEGCYNPFTSNIANVWDEMIGVHDNDHIDGCYNTPPINDDEQYNELFDNLMENLTGSDEDVEEYEGEDESEESDEEYEKDEGDDHDGKQSENEDKVDDIMDEENNIEYVDVDMADFFLNVECDVEGACINDGHEPEDMEVINNEEFESLDEGSEQDRERRALIKNLGKEKRCSLGSVHIQSFSVGKKFKSKKELKELIDVHALETIRNLFFKKMTIKGLGNSAEELYLSSIKYIHASRSNPESDWFIRTLNQTKTCLQTRKLRACTASLICKKTIDQVEANPKIPLRAIQDHFQKTYQLGISMDKVFRAKDMARKHVTGDYTKQFELLRDYALELQATNPDTTVKIDVCPNGNPASPTWQFRRIYVCLGPLKKGSKACLRDLVGLDGSFMKGPFPGQVLTTVGLDSNNGIYPLAYAIVESENTASWKWFLENLGDDLELGSNSNYTFISDRKKGLQIAVDQLFPNAEHRCCIRHIHDNMRKKWGQTEYKDHLWRCASAITILKFEHLMKEFNKYDKEACQWLKHIPPIDWARSHFSGRAVSDVLISNMCEVFNGKIEKGRDKPGISCLEFIREYLMKRICNFMKAMKKAKGPLTPTATDILDARKKGASQYIARWNGENKHAIATLNEMSKDPEGELGIYKWVHKVYWLETWQKAYSFKVEPIKGRLVWPKSNCPTKLIPPPHHTQVGRPKKKRRQSEGVRLSKRQKASQGDGVNEMQGEHSQGPTNDGVQKLSRKHVET</sequence>